<protein>
    <recommendedName>
        <fullName evidence="5">Sec-independent protein translocase protein TatC</fullName>
    </recommendedName>
</protein>
<dbReference type="AlphaFoldDB" id="A0A4Q1JY80"/>
<evidence type="ECO:0000256" key="1">
    <source>
        <dbReference type="ARBA" id="ARBA00004141"/>
    </source>
</evidence>
<dbReference type="PANTHER" id="PTHR30371">
    <property type="entry name" value="SEC-INDEPENDENT PROTEIN TRANSLOCASE PROTEIN TATC"/>
    <property type="match status" value="1"/>
</dbReference>
<dbReference type="GO" id="GO:0043953">
    <property type="term" value="P:protein transport by the Tat complex"/>
    <property type="evidence" value="ECO:0007669"/>
    <property type="project" value="UniProtKB-UniRule"/>
</dbReference>
<dbReference type="NCBIfam" id="TIGR00945">
    <property type="entry name" value="tatC"/>
    <property type="match status" value="1"/>
</dbReference>
<dbReference type="InterPro" id="IPR002033">
    <property type="entry name" value="TatC"/>
</dbReference>
<feature type="transmembrane region" description="Helical" evidence="5">
    <location>
        <begin position="197"/>
        <end position="214"/>
    </location>
</feature>
<feature type="transmembrane region" description="Helical" evidence="5">
    <location>
        <begin position="114"/>
        <end position="141"/>
    </location>
</feature>
<keyword evidence="2 5" id="KW-0812">Transmembrane</keyword>
<dbReference type="EMBL" id="SAWZ01000003">
    <property type="protein sequence ID" value="RXR06384.1"/>
    <property type="molecule type" value="Genomic_DNA"/>
</dbReference>
<sequence>MSLPADEQAESSLLEHLLELRARLLRGIIGVAVVMACLLPFTSKLYNWVALPLLSQLPVGQTFIAVNPTGAFFAPVKLALFVSVFLAAPWLLYQAWSFVAPGLYQREKRLAIPLLVSAVLLFYIGCAFAYFGVLPAMFHFLTTFKPDAISITPDATTYLDLVTVIFLAFGFCFELPVALVILVALGVVTPEQLKEGRGYAIVGVFVIAALLTPPDVVSQLMLAVPMCLLYEAGIIAGRWVVPRPGDQRRFGSSEE</sequence>
<dbReference type="GO" id="GO:0033281">
    <property type="term" value="C:TAT protein transport complex"/>
    <property type="evidence" value="ECO:0007669"/>
    <property type="project" value="UniProtKB-UniRule"/>
</dbReference>
<comment type="subcellular location">
    <subcellularLocation>
        <location evidence="5">Cell membrane</location>
        <topology evidence="5">Multi-pass membrane protein</topology>
    </subcellularLocation>
    <subcellularLocation>
        <location evidence="1">Membrane</location>
        <topology evidence="1">Multi-pass membrane protein</topology>
    </subcellularLocation>
</comment>
<comment type="caution">
    <text evidence="6">The sequence shown here is derived from an EMBL/GenBank/DDBJ whole genome shotgun (WGS) entry which is preliminary data.</text>
</comment>
<dbReference type="InterPro" id="IPR019820">
    <property type="entry name" value="Sec-indep_translocase_CS"/>
</dbReference>
<dbReference type="PANTHER" id="PTHR30371:SF0">
    <property type="entry name" value="SEC-INDEPENDENT PROTEIN TRANSLOCASE PROTEIN TATC, CHLOROPLASTIC-RELATED"/>
    <property type="match status" value="1"/>
</dbReference>
<organism evidence="6 7">
    <name type="scientific">Pseudoxanthomonas composti</name>
    <dbReference type="NCBI Taxonomy" id="2137479"/>
    <lineage>
        <taxon>Bacteria</taxon>
        <taxon>Pseudomonadati</taxon>
        <taxon>Pseudomonadota</taxon>
        <taxon>Gammaproteobacteria</taxon>
        <taxon>Lysobacterales</taxon>
        <taxon>Lysobacteraceae</taxon>
        <taxon>Pseudoxanthomonas</taxon>
    </lineage>
</organism>
<keyword evidence="3 5" id="KW-1133">Transmembrane helix</keyword>
<feature type="transmembrane region" description="Helical" evidence="5">
    <location>
        <begin position="72"/>
        <end position="93"/>
    </location>
</feature>
<feature type="transmembrane region" description="Helical" evidence="5">
    <location>
        <begin position="220"/>
        <end position="241"/>
    </location>
</feature>
<comment type="similarity">
    <text evidence="5">Belongs to the TatC family.</text>
</comment>
<proteinExistence type="inferred from homology"/>
<feature type="transmembrane region" description="Helical" evidence="5">
    <location>
        <begin position="20"/>
        <end position="41"/>
    </location>
</feature>
<dbReference type="RefSeq" id="WP_129470491.1">
    <property type="nucleotide sequence ID" value="NZ_SAWZ01000003.1"/>
</dbReference>
<evidence type="ECO:0000256" key="3">
    <source>
        <dbReference type="ARBA" id="ARBA00022989"/>
    </source>
</evidence>
<name>A0A4Q1JY80_9GAMM</name>
<evidence type="ECO:0000256" key="2">
    <source>
        <dbReference type="ARBA" id="ARBA00022692"/>
    </source>
</evidence>
<comment type="subunit">
    <text evidence="5">The Tat system comprises two distinct complexes: a TatABC complex, containing multiple copies of TatA, TatB and TatC subunits, and a separate TatA complex, containing only TatA subunits. Substrates initially bind to the TatABC complex, which probably triggers association of the separate TatA complex to form the active translocon.</text>
</comment>
<keyword evidence="7" id="KW-1185">Reference proteome</keyword>
<dbReference type="GO" id="GO:0009977">
    <property type="term" value="F:proton motive force dependent protein transmembrane transporter activity"/>
    <property type="evidence" value="ECO:0007669"/>
    <property type="project" value="TreeGrafter"/>
</dbReference>
<keyword evidence="4 5" id="KW-0472">Membrane</keyword>
<evidence type="ECO:0000313" key="6">
    <source>
        <dbReference type="EMBL" id="RXR06384.1"/>
    </source>
</evidence>
<dbReference type="OrthoDB" id="9777044at2"/>
<comment type="function">
    <text evidence="5">Part of the twin-arginine translocation (Tat) system that transports large folded proteins containing a characteristic twin-arginine motif in their signal peptide across membranes. Together with TatB, TatC is part of a receptor directly interacting with Tat signal peptides.</text>
</comment>
<dbReference type="Pfam" id="PF00902">
    <property type="entry name" value="TatC"/>
    <property type="match status" value="1"/>
</dbReference>
<keyword evidence="5" id="KW-0811">Translocation</keyword>
<dbReference type="GO" id="GO:0065002">
    <property type="term" value="P:intracellular protein transmembrane transport"/>
    <property type="evidence" value="ECO:0007669"/>
    <property type="project" value="TreeGrafter"/>
</dbReference>
<reference evidence="6 7" key="1">
    <citation type="submission" date="2019-01" db="EMBL/GenBank/DDBJ databases">
        <title>Pseudoxanthomonas composti sp. nov., isolated from compost.</title>
        <authorList>
            <person name="Yang G."/>
        </authorList>
    </citation>
    <scope>NUCLEOTIDE SEQUENCE [LARGE SCALE GENOMIC DNA]</scope>
    <source>
        <strain evidence="6 7">GSS15</strain>
    </source>
</reference>
<dbReference type="PROSITE" id="PS01218">
    <property type="entry name" value="TATC"/>
    <property type="match status" value="1"/>
</dbReference>
<dbReference type="Proteomes" id="UP000289784">
    <property type="component" value="Unassembled WGS sequence"/>
</dbReference>
<dbReference type="HAMAP" id="MF_00902">
    <property type="entry name" value="TatC"/>
    <property type="match status" value="1"/>
</dbReference>
<keyword evidence="5" id="KW-0813">Transport</keyword>
<keyword evidence="5" id="KW-0653">Protein transport</keyword>
<accession>A0A4Q1JY80</accession>
<evidence type="ECO:0000313" key="7">
    <source>
        <dbReference type="Proteomes" id="UP000289784"/>
    </source>
</evidence>
<dbReference type="PRINTS" id="PR01840">
    <property type="entry name" value="TATCFAMILY"/>
</dbReference>
<evidence type="ECO:0000256" key="5">
    <source>
        <dbReference type="HAMAP-Rule" id="MF_00902"/>
    </source>
</evidence>
<keyword evidence="5" id="KW-1003">Cell membrane</keyword>
<evidence type="ECO:0000256" key="4">
    <source>
        <dbReference type="ARBA" id="ARBA00023136"/>
    </source>
</evidence>
<gene>
    <name evidence="5 6" type="primary">tatC</name>
    <name evidence="6" type="ORF">EPA99_06960</name>
</gene>
<feature type="transmembrane region" description="Helical" evidence="5">
    <location>
        <begin position="161"/>
        <end position="185"/>
    </location>
</feature>